<feature type="signal peptide" evidence="1">
    <location>
        <begin position="1"/>
        <end position="20"/>
    </location>
</feature>
<protein>
    <submittedName>
        <fullName evidence="3">DUF4097 family beta strand repeat-containing protein</fullName>
    </submittedName>
</protein>
<evidence type="ECO:0000313" key="4">
    <source>
        <dbReference type="Proteomes" id="UP001597131"/>
    </source>
</evidence>
<evidence type="ECO:0000313" key="3">
    <source>
        <dbReference type="EMBL" id="MFD1094411.1"/>
    </source>
</evidence>
<dbReference type="Pfam" id="PF13349">
    <property type="entry name" value="DUF4097"/>
    <property type="match status" value="1"/>
</dbReference>
<dbReference type="InterPro" id="IPR025164">
    <property type="entry name" value="Toastrack_DUF4097"/>
</dbReference>
<keyword evidence="4" id="KW-1185">Reference proteome</keyword>
<dbReference type="Proteomes" id="UP001597131">
    <property type="component" value="Unassembled WGS sequence"/>
</dbReference>
<feature type="domain" description="DUF4097" evidence="2">
    <location>
        <begin position="132"/>
        <end position="206"/>
    </location>
</feature>
<feature type="chain" id="PRO_5047108546" evidence="1">
    <location>
        <begin position="21"/>
        <end position="207"/>
    </location>
</feature>
<organism evidence="3 4">
    <name type="scientific">Salegentibacter chungangensis</name>
    <dbReference type="NCBI Taxonomy" id="1335724"/>
    <lineage>
        <taxon>Bacteria</taxon>
        <taxon>Pseudomonadati</taxon>
        <taxon>Bacteroidota</taxon>
        <taxon>Flavobacteriia</taxon>
        <taxon>Flavobacteriales</taxon>
        <taxon>Flavobacteriaceae</taxon>
        <taxon>Salegentibacter</taxon>
    </lineage>
</organism>
<dbReference type="EMBL" id="JBHTLI010000001">
    <property type="protein sequence ID" value="MFD1094411.1"/>
    <property type="molecule type" value="Genomic_DNA"/>
</dbReference>
<name>A0ABW3NNN8_9FLAO</name>
<keyword evidence="1" id="KW-0732">Signal</keyword>
<sequence>MRSIILNILLGLCLPLVTVAQRDAVKTFDAEGIQTIEINTDEVYLVHLKTTAANSIKVSAHSEGEYFNRIALNYKLKKDKLIIASEYPEILSGGYDKLSAHKVFSLEVWIELPEDMDVRLSSNLAALVAEGNFRNLSANLNEGYCKLTGFTGNASINTFRGNILVETNNAQVEAESGSGRLRIPDNLRGTYIIRLKSVSGDISVFKN</sequence>
<accession>A0ABW3NNN8</accession>
<dbReference type="RefSeq" id="WP_380742226.1">
    <property type="nucleotide sequence ID" value="NZ_JBHTLI010000001.1"/>
</dbReference>
<evidence type="ECO:0000256" key="1">
    <source>
        <dbReference type="SAM" id="SignalP"/>
    </source>
</evidence>
<gene>
    <name evidence="3" type="ORF">ACFQ3Q_01495</name>
</gene>
<proteinExistence type="predicted"/>
<evidence type="ECO:0000259" key="2">
    <source>
        <dbReference type="Pfam" id="PF13349"/>
    </source>
</evidence>
<comment type="caution">
    <text evidence="3">The sequence shown here is derived from an EMBL/GenBank/DDBJ whole genome shotgun (WGS) entry which is preliminary data.</text>
</comment>
<reference evidence="4" key="1">
    <citation type="journal article" date="2019" name="Int. J. Syst. Evol. Microbiol.">
        <title>The Global Catalogue of Microorganisms (GCM) 10K type strain sequencing project: providing services to taxonomists for standard genome sequencing and annotation.</title>
        <authorList>
            <consortium name="The Broad Institute Genomics Platform"/>
            <consortium name="The Broad Institute Genome Sequencing Center for Infectious Disease"/>
            <person name="Wu L."/>
            <person name="Ma J."/>
        </authorList>
    </citation>
    <scope>NUCLEOTIDE SEQUENCE [LARGE SCALE GENOMIC DNA]</scope>
    <source>
        <strain evidence="4">CCUG 64793</strain>
    </source>
</reference>